<evidence type="ECO:0000313" key="5">
    <source>
        <dbReference type="EMBL" id="GMI35855.1"/>
    </source>
</evidence>
<dbReference type="AlphaFoldDB" id="A0A9W7G8F3"/>
<sequence>MSSTLDLPSIISSRLEVRSTVYLQPSINTIATRYSDLISSQQTTTTGNEGDMIEERTALANALRSYAVEVAKIGSVDQATEGEIKLLSRMSEGYGEESEKVGSEISNLRDVLKSVVGVRGEKLEYDALAGVINRDGGTMGERKLEEEIKRVEEECLEIERGRERVEGEVREKEKAFQLLLSGILDLKRLLGEEGEEGEGEEVGEGGGNEGEVGEEGEEGEAMVVE</sequence>
<feature type="region of interest" description="Disordered" evidence="4">
    <location>
        <begin position="191"/>
        <end position="225"/>
    </location>
</feature>
<evidence type="ECO:0000313" key="6">
    <source>
        <dbReference type="Proteomes" id="UP001165065"/>
    </source>
</evidence>
<keyword evidence="6" id="KW-1185">Reference proteome</keyword>
<organism evidence="5 6">
    <name type="scientific">Triparma columacea</name>
    <dbReference type="NCBI Taxonomy" id="722753"/>
    <lineage>
        <taxon>Eukaryota</taxon>
        <taxon>Sar</taxon>
        <taxon>Stramenopiles</taxon>
        <taxon>Ochrophyta</taxon>
        <taxon>Bolidophyceae</taxon>
        <taxon>Parmales</taxon>
        <taxon>Triparmaceae</taxon>
        <taxon>Triparma</taxon>
    </lineage>
</organism>
<proteinExistence type="predicted"/>
<dbReference type="GO" id="GO:0000445">
    <property type="term" value="C:THO complex part of transcription export complex"/>
    <property type="evidence" value="ECO:0007669"/>
    <property type="project" value="InterPro"/>
</dbReference>
<evidence type="ECO:0000256" key="2">
    <source>
        <dbReference type="ARBA" id="ARBA00023242"/>
    </source>
</evidence>
<comment type="subcellular location">
    <subcellularLocation>
        <location evidence="1">Nucleus</location>
    </subcellularLocation>
</comment>
<dbReference type="Pfam" id="PF05615">
    <property type="entry name" value="THOC7"/>
    <property type="match status" value="1"/>
</dbReference>
<feature type="compositionally biased region" description="Acidic residues" evidence="4">
    <location>
        <begin position="192"/>
        <end position="203"/>
    </location>
</feature>
<keyword evidence="2" id="KW-0539">Nucleus</keyword>
<accession>A0A9W7G8F3</accession>
<comment type="caution">
    <text evidence="5">The sequence shown here is derived from an EMBL/GenBank/DDBJ whole genome shotgun (WGS) entry which is preliminary data.</text>
</comment>
<evidence type="ECO:0000256" key="3">
    <source>
        <dbReference type="SAM" id="Coils"/>
    </source>
</evidence>
<dbReference type="InterPro" id="IPR008501">
    <property type="entry name" value="THOC7/Mft1"/>
</dbReference>
<dbReference type="OrthoDB" id="205166at2759"/>
<feature type="compositionally biased region" description="Acidic residues" evidence="4">
    <location>
        <begin position="211"/>
        <end position="225"/>
    </location>
</feature>
<protein>
    <submittedName>
        <fullName evidence="5">Uncharacterized protein</fullName>
    </submittedName>
</protein>
<gene>
    <name evidence="5" type="ORF">TrCOL_g10857</name>
</gene>
<dbReference type="Proteomes" id="UP001165065">
    <property type="component" value="Unassembled WGS sequence"/>
</dbReference>
<dbReference type="EMBL" id="BRYA01000060">
    <property type="protein sequence ID" value="GMI35855.1"/>
    <property type="molecule type" value="Genomic_DNA"/>
</dbReference>
<keyword evidence="3" id="KW-0175">Coiled coil</keyword>
<evidence type="ECO:0000256" key="1">
    <source>
        <dbReference type="ARBA" id="ARBA00004123"/>
    </source>
</evidence>
<name>A0A9W7G8F3_9STRA</name>
<evidence type="ECO:0000256" key="4">
    <source>
        <dbReference type="SAM" id="MobiDB-lite"/>
    </source>
</evidence>
<reference evidence="6" key="1">
    <citation type="journal article" date="2023" name="Commun. Biol.">
        <title>Genome analysis of Parmales, the sister group of diatoms, reveals the evolutionary specialization of diatoms from phago-mixotrophs to photoautotrophs.</title>
        <authorList>
            <person name="Ban H."/>
            <person name="Sato S."/>
            <person name="Yoshikawa S."/>
            <person name="Yamada K."/>
            <person name="Nakamura Y."/>
            <person name="Ichinomiya M."/>
            <person name="Sato N."/>
            <person name="Blanc-Mathieu R."/>
            <person name="Endo H."/>
            <person name="Kuwata A."/>
            <person name="Ogata H."/>
        </authorList>
    </citation>
    <scope>NUCLEOTIDE SEQUENCE [LARGE SCALE GENOMIC DNA]</scope>
</reference>
<feature type="coiled-coil region" evidence="3">
    <location>
        <begin position="141"/>
        <end position="168"/>
    </location>
</feature>
<dbReference type="GO" id="GO:0006397">
    <property type="term" value="P:mRNA processing"/>
    <property type="evidence" value="ECO:0007669"/>
    <property type="project" value="InterPro"/>
</dbReference>